<name>A0A433Q781_9FUNG</name>
<reference evidence="2 3" key="1">
    <citation type="journal article" date="2018" name="New Phytol.">
        <title>Phylogenomics of Endogonaceae and evolution of mycorrhizas within Mucoromycota.</title>
        <authorList>
            <person name="Chang Y."/>
            <person name="Desiro A."/>
            <person name="Na H."/>
            <person name="Sandor L."/>
            <person name="Lipzen A."/>
            <person name="Clum A."/>
            <person name="Barry K."/>
            <person name="Grigoriev I.V."/>
            <person name="Martin F.M."/>
            <person name="Stajich J.E."/>
            <person name="Smith M.E."/>
            <person name="Bonito G."/>
            <person name="Spatafora J.W."/>
        </authorList>
    </citation>
    <scope>NUCLEOTIDE SEQUENCE [LARGE SCALE GENOMIC DNA]</scope>
    <source>
        <strain evidence="2 3">AD002</strain>
    </source>
</reference>
<evidence type="ECO:0000259" key="1">
    <source>
        <dbReference type="Pfam" id="PF12898"/>
    </source>
</evidence>
<gene>
    <name evidence="2" type="ORF">BC938DRAFT_471902</name>
</gene>
<feature type="domain" description="Stc1" evidence="1">
    <location>
        <begin position="14"/>
        <end position="75"/>
    </location>
</feature>
<proteinExistence type="predicted"/>
<dbReference type="EMBL" id="RBNJ01012531">
    <property type="protein sequence ID" value="RUS25609.1"/>
    <property type="molecule type" value="Genomic_DNA"/>
</dbReference>
<sequence length="105" mass="11996">MSYYNNANRTYSAQGANSYVAKNGKVKKPQLTCKKCTASQQTELTCMICTKTMPLSKFAKAQRKNGERARCMTCLKKKEEEEIEDSEEDDDGDELVYNDTIQELY</sequence>
<accession>A0A433Q781</accession>
<organism evidence="2 3">
    <name type="scientific">Jimgerdemannia flammicorona</name>
    <dbReference type="NCBI Taxonomy" id="994334"/>
    <lineage>
        <taxon>Eukaryota</taxon>
        <taxon>Fungi</taxon>
        <taxon>Fungi incertae sedis</taxon>
        <taxon>Mucoromycota</taxon>
        <taxon>Mucoromycotina</taxon>
        <taxon>Endogonomycetes</taxon>
        <taxon>Endogonales</taxon>
        <taxon>Endogonaceae</taxon>
        <taxon>Jimgerdemannia</taxon>
    </lineage>
</organism>
<evidence type="ECO:0000313" key="3">
    <source>
        <dbReference type="Proteomes" id="UP000274822"/>
    </source>
</evidence>
<dbReference type="Pfam" id="PF12898">
    <property type="entry name" value="Stc1"/>
    <property type="match status" value="1"/>
</dbReference>
<comment type="caution">
    <text evidence="2">The sequence shown here is derived from an EMBL/GenBank/DDBJ whole genome shotgun (WGS) entry which is preliminary data.</text>
</comment>
<dbReference type="Proteomes" id="UP000274822">
    <property type="component" value="Unassembled WGS sequence"/>
</dbReference>
<keyword evidence="3" id="KW-1185">Reference proteome</keyword>
<protein>
    <recommendedName>
        <fullName evidence="1">Stc1 domain-containing protein</fullName>
    </recommendedName>
</protein>
<dbReference type="InterPro" id="IPR024630">
    <property type="entry name" value="Stc1"/>
</dbReference>
<evidence type="ECO:0000313" key="2">
    <source>
        <dbReference type="EMBL" id="RUS25609.1"/>
    </source>
</evidence>
<dbReference type="AlphaFoldDB" id="A0A433Q781"/>